<proteinExistence type="predicted"/>
<reference evidence="2" key="1">
    <citation type="submission" date="2018-02" db="EMBL/GenBank/DDBJ databases">
        <title>Rhizophora mucronata_Transcriptome.</title>
        <authorList>
            <person name="Meera S.P."/>
            <person name="Sreeshan A."/>
            <person name="Augustine A."/>
        </authorList>
    </citation>
    <scope>NUCLEOTIDE SEQUENCE</scope>
    <source>
        <tissue evidence="2">Leaf</tissue>
    </source>
</reference>
<feature type="transmembrane region" description="Helical" evidence="1">
    <location>
        <begin position="56"/>
        <end position="73"/>
    </location>
</feature>
<name>A0A2P2IKD7_RHIMU</name>
<keyword evidence="1" id="KW-0812">Transmembrane</keyword>
<organism evidence="2">
    <name type="scientific">Rhizophora mucronata</name>
    <name type="common">Asiatic mangrove</name>
    <dbReference type="NCBI Taxonomy" id="61149"/>
    <lineage>
        <taxon>Eukaryota</taxon>
        <taxon>Viridiplantae</taxon>
        <taxon>Streptophyta</taxon>
        <taxon>Embryophyta</taxon>
        <taxon>Tracheophyta</taxon>
        <taxon>Spermatophyta</taxon>
        <taxon>Magnoliopsida</taxon>
        <taxon>eudicotyledons</taxon>
        <taxon>Gunneridae</taxon>
        <taxon>Pentapetalae</taxon>
        <taxon>rosids</taxon>
        <taxon>fabids</taxon>
        <taxon>Malpighiales</taxon>
        <taxon>Rhizophoraceae</taxon>
        <taxon>Rhizophora</taxon>
    </lineage>
</organism>
<accession>A0A2P2IKD7</accession>
<evidence type="ECO:0000256" key="1">
    <source>
        <dbReference type="SAM" id="Phobius"/>
    </source>
</evidence>
<feature type="transmembrane region" description="Helical" evidence="1">
    <location>
        <begin position="25"/>
        <end position="44"/>
    </location>
</feature>
<protein>
    <submittedName>
        <fullName evidence="2">Uncharacterized protein MANES_13G045500</fullName>
    </submittedName>
</protein>
<dbReference type="AlphaFoldDB" id="A0A2P2IKD7"/>
<keyword evidence="1" id="KW-0472">Membrane</keyword>
<dbReference type="EMBL" id="GGEC01001213">
    <property type="protein sequence ID" value="MBW81696.1"/>
    <property type="molecule type" value="Transcribed_RNA"/>
</dbReference>
<evidence type="ECO:0000313" key="2">
    <source>
        <dbReference type="EMBL" id="MBW81696.1"/>
    </source>
</evidence>
<keyword evidence="1" id="KW-1133">Transmembrane helix</keyword>
<sequence length="98" mass="11062">MEESWAKDPLYFQYQYCWQLQKKNAASFFCCYSVAIVVAVANGLAERKNSASGPSLSLVNLIVPGSILIHHFWQFDHLLHLSCPYSVGLTFVDPYLSS</sequence>